<keyword evidence="5" id="KW-0349">Heme</keyword>
<comment type="similarity">
    <text evidence="2">Belongs to the HupC/HyaC/HydC family.</text>
</comment>
<feature type="transmembrane region" description="Helical" evidence="12">
    <location>
        <begin position="181"/>
        <end position="198"/>
    </location>
</feature>
<dbReference type="GO" id="GO:0009055">
    <property type="term" value="F:electron transfer activity"/>
    <property type="evidence" value="ECO:0007669"/>
    <property type="project" value="InterPro"/>
</dbReference>
<evidence type="ECO:0000259" key="13">
    <source>
        <dbReference type="Pfam" id="PF01292"/>
    </source>
</evidence>
<evidence type="ECO:0000256" key="5">
    <source>
        <dbReference type="ARBA" id="ARBA00022617"/>
    </source>
</evidence>
<dbReference type="PANTHER" id="PTHR30485:SF0">
    <property type="entry name" value="NI_FE-HYDROGENASE 1 B-TYPE CYTOCHROME SUBUNIT-RELATED"/>
    <property type="match status" value="1"/>
</dbReference>
<keyword evidence="15" id="KW-1185">Reference proteome</keyword>
<evidence type="ECO:0000313" key="14">
    <source>
        <dbReference type="EMBL" id="TCP61796.1"/>
    </source>
</evidence>
<dbReference type="RefSeq" id="WP_131920213.1">
    <property type="nucleotide sequence ID" value="NZ_JAOQNU010000025.1"/>
</dbReference>
<feature type="transmembrane region" description="Helical" evidence="12">
    <location>
        <begin position="58"/>
        <end position="78"/>
    </location>
</feature>
<comment type="caution">
    <text evidence="14">The sequence shown here is derived from an EMBL/GenBank/DDBJ whole genome shotgun (WGS) entry which is preliminary data.</text>
</comment>
<dbReference type="InterPro" id="IPR016174">
    <property type="entry name" value="Di-haem_cyt_TM"/>
</dbReference>
<keyword evidence="4" id="KW-1003">Cell membrane</keyword>
<sequence length="225" mass="26760">MKLFKRVYVWQFPVRMYHWLNALFVMILFVTGIYIGRPELRLSVITMDATTAFIMGKFFTVHMLVGYLFVANFIYRVYWAYAGNQYARSHRWPWQKQYWLDFRDTLLHYLFLKKQEPHYLGHNPLANLAYFFVVILGSGFMAFSGFAMYSELHPDGMTGHLFGWVIQVMGASFYVHMWHRLGAWVFMVFVVIHLYMSLRHELFVRDGTMSSIVSGYKYEAQDKKG</sequence>
<evidence type="ECO:0000256" key="2">
    <source>
        <dbReference type="ARBA" id="ARBA00008622"/>
    </source>
</evidence>
<dbReference type="Proteomes" id="UP000294813">
    <property type="component" value="Unassembled WGS sequence"/>
</dbReference>
<dbReference type="PRINTS" id="PR00161">
    <property type="entry name" value="NIHGNASECYTB"/>
</dbReference>
<gene>
    <name evidence="14" type="ORF">EDD73_12527</name>
</gene>
<keyword evidence="11 12" id="KW-0472">Membrane</keyword>
<evidence type="ECO:0000256" key="12">
    <source>
        <dbReference type="SAM" id="Phobius"/>
    </source>
</evidence>
<dbReference type="InterPro" id="IPR000516">
    <property type="entry name" value="Ni-dep_Hydgase_cyt-B"/>
</dbReference>
<feature type="transmembrane region" description="Helical" evidence="12">
    <location>
        <begin position="128"/>
        <end position="149"/>
    </location>
</feature>
<dbReference type="GO" id="GO:0005506">
    <property type="term" value="F:iron ion binding"/>
    <property type="evidence" value="ECO:0007669"/>
    <property type="project" value="InterPro"/>
</dbReference>
<keyword evidence="3" id="KW-0813">Transport</keyword>
<feature type="domain" description="Cytochrome b561 bacterial/Ni-hydrogenase" evidence="13">
    <location>
        <begin position="9"/>
        <end position="215"/>
    </location>
</feature>
<feature type="transmembrane region" description="Helical" evidence="12">
    <location>
        <begin position="16"/>
        <end position="37"/>
    </location>
</feature>
<reference evidence="14 15" key="1">
    <citation type="submission" date="2019-03" db="EMBL/GenBank/DDBJ databases">
        <title>Genomic Encyclopedia of Type Strains, Phase IV (KMG-IV): sequencing the most valuable type-strain genomes for metagenomic binning, comparative biology and taxonomic classification.</title>
        <authorList>
            <person name="Goeker M."/>
        </authorList>
    </citation>
    <scope>NUCLEOTIDE SEQUENCE [LARGE SCALE GENOMIC DNA]</scope>
    <source>
        <strain evidence="14 15">DSM 11170</strain>
    </source>
</reference>
<dbReference type="GO" id="GO:0022904">
    <property type="term" value="P:respiratory electron transport chain"/>
    <property type="evidence" value="ECO:0007669"/>
    <property type="project" value="InterPro"/>
</dbReference>
<comment type="subcellular location">
    <subcellularLocation>
        <location evidence="1">Cell membrane</location>
        <topology evidence="1">Multi-pass membrane protein</topology>
    </subcellularLocation>
</comment>
<evidence type="ECO:0000256" key="6">
    <source>
        <dbReference type="ARBA" id="ARBA00022692"/>
    </source>
</evidence>
<dbReference type="GO" id="GO:0005886">
    <property type="term" value="C:plasma membrane"/>
    <property type="evidence" value="ECO:0007669"/>
    <property type="project" value="UniProtKB-SubCell"/>
</dbReference>
<evidence type="ECO:0000256" key="9">
    <source>
        <dbReference type="ARBA" id="ARBA00022989"/>
    </source>
</evidence>
<evidence type="ECO:0000256" key="10">
    <source>
        <dbReference type="ARBA" id="ARBA00023004"/>
    </source>
</evidence>
<evidence type="ECO:0000313" key="15">
    <source>
        <dbReference type="Proteomes" id="UP000294813"/>
    </source>
</evidence>
<dbReference type="SUPFAM" id="SSF81342">
    <property type="entry name" value="Transmembrane di-heme cytochromes"/>
    <property type="match status" value="1"/>
</dbReference>
<evidence type="ECO:0000256" key="8">
    <source>
        <dbReference type="ARBA" id="ARBA00022982"/>
    </source>
</evidence>
<keyword evidence="8" id="KW-0249">Electron transport</keyword>
<dbReference type="AlphaFoldDB" id="A0A4V2SWD9"/>
<name>A0A4V2SWD9_9FIRM</name>
<dbReference type="Pfam" id="PF01292">
    <property type="entry name" value="Ni_hydr_CYTB"/>
    <property type="match status" value="1"/>
</dbReference>
<dbReference type="InterPro" id="IPR051542">
    <property type="entry name" value="Hydrogenase_cytochrome"/>
</dbReference>
<keyword evidence="9 12" id="KW-1133">Transmembrane helix</keyword>
<protein>
    <submittedName>
        <fullName evidence="14">Ni/Fe-hydrogenase 1 B-type cytochrome subunit</fullName>
    </submittedName>
</protein>
<keyword evidence="6 12" id="KW-0812">Transmembrane</keyword>
<evidence type="ECO:0000256" key="1">
    <source>
        <dbReference type="ARBA" id="ARBA00004651"/>
    </source>
</evidence>
<dbReference type="PANTHER" id="PTHR30485">
    <property type="entry name" value="NI/FE-HYDROGENASE 1 B-TYPE CYTOCHROME SUBUNIT"/>
    <property type="match status" value="1"/>
</dbReference>
<keyword evidence="7" id="KW-0479">Metal-binding</keyword>
<dbReference type="NCBIfam" id="TIGR02125">
    <property type="entry name" value="CytB-hydogenase"/>
    <property type="match status" value="1"/>
</dbReference>
<dbReference type="Gene3D" id="1.20.950.20">
    <property type="entry name" value="Transmembrane di-heme cytochromes, Chain C"/>
    <property type="match status" value="1"/>
</dbReference>
<evidence type="ECO:0000256" key="7">
    <source>
        <dbReference type="ARBA" id="ARBA00022723"/>
    </source>
</evidence>
<organism evidence="14 15">
    <name type="scientific">Heliophilum fasciatum</name>
    <dbReference type="NCBI Taxonomy" id="35700"/>
    <lineage>
        <taxon>Bacteria</taxon>
        <taxon>Bacillati</taxon>
        <taxon>Bacillota</taxon>
        <taxon>Clostridia</taxon>
        <taxon>Eubacteriales</taxon>
        <taxon>Heliobacteriaceae</taxon>
        <taxon>Heliophilum</taxon>
    </lineage>
</organism>
<dbReference type="EMBL" id="SLXT01000025">
    <property type="protein sequence ID" value="TCP61796.1"/>
    <property type="molecule type" value="Genomic_DNA"/>
</dbReference>
<proteinExistence type="inferred from homology"/>
<evidence type="ECO:0000256" key="4">
    <source>
        <dbReference type="ARBA" id="ARBA00022475"/>
    </source>
</evidence>
<evidence type="ECO:0000256" key="3">
    <source>
        <dbReference type="ARBA" id="ARBA00022448"/>
    </source>
</evidence>
<dbReference type="InterPro" id="IPR011577">
    <property type="entry name" value="Cyt_b561_bac/Ni-Hgenase"/>
</dbReference>
<accession>A0A4V2SWD9</accession>
<dbReference type="OrthoDB" id="197262at2"/>
<evidence type="ECO:0000256" key="11">
    <source>
        <dbReference type="ARBA" id="ARBA00023136"/>
    </source>
</evidence>
<keyword evidence="10" id="KW-0408">Iron</keyword>
<dbReference type="GO" id="GO:0020037">
    <property type="term" value="F:heme binding"/>
    <property type="evidence" value="ECO:0007669"/>
    <property type="project" value="TreeGrafter"/>
</dbReference>